<evidence type="ECO:0000259" key="2">
    <source>
        <dbReference type="Pfam" id="PF19289"/>
    </source>
</evidence>
<dbReference type="Pfam" id="PF19289">
    <property type="entry name" value="PmbA_TldD_3rd"/>
    <property type="match status" value="1"/>
</dbReference>
<accession>B8GFS3</accession>
<feature type="domain" description="Metalloprotease TldD/E central" evidence="3">
    <location>
        <begin position="105"/>
        <end position="198"/>
    </location>
</feature>
<dbReference type="Gene3D" id="3.30.2290.10">
    <property type="entry name" value="PmbA/TldD superfamily"/>
    <property type="match status" value="1"/>
</dbReference>
<evidence type="ECO:0000259" key="3">
    <source>
        <dbReference type="Pfam" id="PF19290"/>
    </source>
</evidence>
<keyword evidence="5" id="KW-1185">Reference proteome</keyword>
<dbReference type="Proteomes" id="UP000002457">
    <property type="component" value="Chromosome"/>
</dbReference>
<dbReference type="InterPro" id="IPR047657">
    <property type="entry name" value="PmbA"/>
</dbReference>
<organism evidence="4 5">
    <name type="scientific">Methanosphaerula palustris (strain ATCC BAA-1556 / DSM 19958 / E1-9c)</name>
    <dbReference type="NCBI Taxonomy" id="521011"/>
    <lineage>
        <taxon>Archaea</taxon>
        <taxon>Methanobacteriati</taxon>
        <taxon>Methanobacteriota</taxon>
        <taxon>Stenosarchaea group</taxon>
        <taxon>Methanomicrobia</taxon>
        <taxon>Methanomicrobiales</taxon>
        <taxon>Methanoregulaceae</taxon>
        <taxon>Methanosphaerula</taxon>
    </lineage>
</organism>
<dbReference type="PANTHER" id="PTHR43421:SF1">
    <property type="entry name" value="METALLOPROTEASE PMBA"/>
    <property type="match status" value="1"/>
</dbReference>
<evidence type="ECO:0000313" key="4">
    <source>
        <dbReference type="EMBL" id="ACL17956.1"/>
    </source>
</evidence>
<dbReference type="InterPro" id="IPR045570">
    <property type="entry name" value="Metalloprtase-TldD/E_cen_dom"/>
</dbReference>
<dbReference type="HOGENOM" id="CLU_026425_4_2_2"/>
<dbReference type="GO" id="GO:0006508">
    <property type="term" value="P:proteolysis"/>
    <property type="evidence" value="ECO:0007669"/>
    <property type="project" value="InterPro"/>
</dbReference>
<dbReference type="AlphaFoldDB" id="B8GFS3"/>
<dbReference type="KEGG" id="mpl:Mpal_2692"/>
<feature type="domain" description="Metalloprotease TldD/E C-terminal" evidence="2">
    <location>
        <begin position="208"/>
        <end position="419"/>
    </location>
</feature>
<protein>
    <submittedName>
        <fullName evidence="4">Peptidase U62 modulator of DNA gyrase</fullName>
    </submittedName>
</protein>
<dbReference type="InterPro" id="IPR036059">
    <property type="entry name" value="TldD/PmbA_sf"/>
</dbReference>
<sequence>MIEEVLREGARHADEVEVYFVEGEMVSADFKRGMVAVAEASHECGLGIRTIVGGRIGTSSTNDPSRWKECLTAALASGRLATGQAWNGLPGPAVLDRTPLCYDPSLSPDARQLQELLDGVLEGAGTHPATVTSASAVLSNATTTLANTHGVEYTVPDSDIALSCEAISGQSTGYEGQSSAFLDIDPAAIGERATFFAAHSVGGDDLATGTYDIILSETAFAELLGTVFLPALSGRSVHAGRSFLADKLGAAVGVPSLQIYDDPHRLHGPGSTFWDDEGVPTSRLDFVRDGILRSYAYDLRTAYRYKATSTGSAVRGGYGGNPSIGFHSLIIEGEVQSIEQERAVYVRDVVGAHTANPMSGDFSVEISNPCWMENGEFGAPIRKAMLAGNVFSMLHEIAGVSGHVRTVGSMIVPSIRLNTQHLIGT</sequence>
<dbReference type="EMBL" id="CP001338">
    <property type="protein sequence ID" value="ACL17956.1"/>
    <property type="molecule type" value="Genomic_DNA"/>
</dbReference>
<dbReference type="SUPFAM" id="SSF111283">
    <property type="entry name" value="Putative modulator of DNA gyrase, PmbA/TldD"/>
    <property type="match status" value="1"/>
</dbReference>
<gene>
    <name evidence="4" type="ordered locus">Mpal_2692</name>
</gene>
<dbReference type="eggNOG" id="arCOG00322">
    <property type="taxonomic scope" value="Archaea"/>
</dbReference>
<reference evidence="4 5" key="1">
    <citation type="journal article" date="2015" name="Genome Announc.">
        <title>Complete Genome Sequence of Methanosphaerula palustris E1-9CT, a Hydrogenotrophic Methanogen Isolated from a Minerotrophic Fen Peatland.</title>
        <authorList>
            <person name="Cadillo-Quiroz H."/>
            <person name="Browne P."/>
            <person name="Kyrpides N."/>
            <person name="Woyke T."/>
            <person name="Goodwin L."/>
            <person name="Detter C."/>
            <person name="Yavitt J.B."/>
            <person name="Zinder S.H."/>
        </authorList>
    </citation>
    <scope>NUCLEOTIDE SEQUENCE [LARGE SCALE GENOMIC DNA]</scope>
    <source>
        <strain evidence="5">ATCC BAA-1556 / DSM 19958 / E1-9c</strain>
    </source>
</reference>
<dbReference type="STRING" id="521011.Mpal_2692"/>
<dbReference type="InterPro" id="IPR002510">
    <property type="entry name" value="Metalloprtase-TldD/E_N"/>
</dbReference>
<dbReference type="InterPro" id="IPR035068">
    <property type="entry name" value="TldD/PmbA_N"/>
</dbReference>
<proteinExistence type="predicted"/>
<feature type="domain" description="Metalloprotease TldD/E N-terminal" evidence="1">
    <location>
        <begin position="16"/>
        <end position="76"/>
    </location>
</feature>
<dbReference type="PANTHER" id="PTHR43421">
    <property type="entry name" value="METALLOPROTEASE PMBA"/>
    <property type="match status" value="1"/>
</dbReference>
<dbReference type="InterPro" id="IPR045569">
    <property type="entry name" value="Metalloprtase-TldD/E_C"/>
</dbReference>
<dbReference type="Pfam" id="PF19290">
    <property type="entry name" value="PmbA_TldD_2nd"/>
    <property type="match status" value="1"/>
</dbReference>
<name>B8GFS3_METPE</name>
<dbReference type="GO" id="GO:0005829">
    <property type="term" value="C:cytosol"/>
    <property type="evidence" value="ECO:0007669"/>
    <property type="project" value="TreeGrafter"/>
</dbReference>
<dbReference type="Pfam" id="PF01523">
    <property type="entry name" value="PmbA_TldD_1st"/>
    <property type="match status" value="1"/>
</dbReference>
<evidence type="ECO:0000313" key="5">
    <source>
        <dbReference type="Proteomes" id="UP000002457"/>
    </source>
</evidence>
<dbReference type="GO" id="GO:0008237">
    <property type="term" value="F:metallopeptidase activity"/>
    <property type="evidence" value="ECO:0007669"/>
    <property type="project" value="InterPro"/>
</dbReference>
<evidence type="ECO:0000259" key="1">
    <source>
        <dbReference type="Pfam" id="PF01523"/>
    </source>
</evidence>